<feature type="compositionally biased region" description="Low complexity" evidence="1">
    <location>
        <begin position="1"/>
        <end position="18"/>
    </location>
</feature>
<dbReference type="EMBL" id="JYNV01000322">
    <property type="protein sequence ID" value="KZM18668.1"/>
    <property type="molecule type" value="Genomic_DNA"/>
</dbReference>
<dbReference type="Proteomes" id="UP000076837">
    <property type="component" value="Unassembled WGS sequence"/>
</dbReference>
<organism evidence="2 3">
    <name type="scientific">Didymella rabiei</name>
    <name type="common">Chickpea ascochyta blight fungus</name>
    <name type="synonym">Mycosphaerella rabiei</name>
    <dbReference type="NCBI Taxonomy" id="5454"/>
    <lineage>
        <taxon>Eukaryota</taxon>
        <taxon>Fungi</taxon>
        <taxon>Dikarya</taxon>
        <taxon>Ascomycota</taxon>
        <taxon>Pezizomycotina</taxon>
        <taxon>Dothideomycetes</taxon>
        <taxon>Pleosporomycetidae</taxon>
        <taxon>Pleosporales</taxon>
        <taxon>Pleosporineae</taxon>
        <taxon>Didymellaceae</taxon>
        <taxon>Ascochyta</taxon>
    </lineage>
</organism>
<keyword evidence="3" id="KW-1185">Reference proteome</keyword>
<sequence>MSGYSSSSSSSSATKHSSFNTPPAREYRLPTMSPTHPMSLVEKHETLLALHQHRINTLPDLRRTERALAQLNTPDVSAPMTAAWTYYVASHSLLTELRGFTKNYPFSSHCVAEAKRRVFADPQSNCSWNLAWLVLRKIEDDQLIAYYARHQASQPATWGGLGPSSEQVGRLADAIGVEWKWALDQMLRHWETPPTR</sequence>
<evidence type="ECO:0000313" key="2">
    <source>
        <dbReference type="EMBL" id="KZM18668.1"/>
    </source>
</evidence>
<feature type="region of interest" description="Disordered" evidence="1">
    <location>
        <begin position="1"/>
        <end position="29"/>
    </location>
</feature>
<protein>
    <submittedName>
        <fullName evidence="2">Uncharacterized protein</fullName>
    </submittedName>
</protein>
<name>A0A162VY09_DIDRA</name>
<comment type="caution">
    <text evidence="2">The sequence shown here is derived from an EMBL/GenBank/DDBJ whole genome shotgun (WGS) entry which is preliminary data.</text>
</comment>
<dbReference type="AlphaFoldDB" id="A0A162VY09"/>
<proteinExistence type="predicted"/>
<evidence type="ECO:0000313" key="3">
    <source>
        <dbReference type="Proteomes" id="UP000076837"/>
    </source>
</evidence>
<evidence type="ECO:0000256" key="1">
    <source>
        <dbReference type="SAM" id="MobiDB-lite"/>
    </source>
</evidence>
<accession>A0A162VY09</accession>
<gene>
    <name evidence="2" type="ORF">ST47_g10032</name>
</gene>
<reference evidence="2 3" key="1">
    <citation type="journal article" date="2016" name="Sci. Rep.">
        <title>Draft genome sequencing and secretome analysis of fungal phytopathogen Ascochyta rabiei provides insight into the necrotrophic effector repertoire.</title>
        <authorList>
            <person name="Verma S."/>
            <person name="Gazara R.K."/>
            <person name="Nizam S."/>
            <person name="Parween S."/>
            <person name="Chattopadhyay D."/>
            <person name="Verma P.K."/>
        </authorList>
    </citation>
    <scope>NUCLEOTIDE SEQUENCE [LARGE SCALE GENOMIC DNA]</scope>
    <source>
        <strain evidence="2 3">ArDII</strain>
    </source>
</reference>